<dbReference type="InterPro" id="IPR018484">
    <property type="entry name" value="FGGY_N"/>
</dbReference>
<feature type="domain" description="Carbohydrate kinase FGGY N-terminal" evidence="4">
    <location>
        <begin position="15"/>
        <end position="253"/>
    </location>
</feature>
<proteinExistence type="inferred from homology"/>
<organism evidence="6 7">
    <name type="scientific">Hydrogenovibrio thermophilus</name>
    <dbReference type="NCBI Taxonomy" id="265883"/>
    <lineage>
        <taxon>Bacteria</taxon>
        <taxon>Pseudomonadati</taxon>
        <taxon>Pseudomonadota</taxon>
        <taxon>Gammaproteobacteria</taxon>
        <taxon>Thiotrichales</taxon>
        <taxon>Piscirickettsiaceae</taxon>
        <taxon>Hydrogenovibrio</taxon>
    </lineage>
</organism>
<keyword evidence="2" id="KW-0808">Transferase</keyword>
<evidence type="ECO:0000259" key="4">
    <source>
        <dbReference type="Pfam" id="PF00370"/>
    </source>
</evidence>
<comment type="similarity">
    <text evidence="1">Belongs to the FGGY kinase family.</text>
</comment>
<feature type="domain" description="Carbohydrate kinase FGGY C-terminal" evidence="5">
    <location>
        <begin position="278"/>
        <end position="419"/>
    </location>
</feature>
<gene>
    <name evidence="6" type="ORF">EPV75_06860</name>
</gene>
<dbReference type="Pfam" id="PF00370">
    <property type="entry name" value="FGGY_N"/>
    <property type="match status" value="1"/>
</dbReference>
<evidence type="ECO:0000313" key="6">
    <source>
        <dbReference type="EMBL" id="QAB15401.1"/>
    </source>
</evidence>
<evidence type="ECO:0000256" key="1">
    <source>
        <dbReference type="ARBA" id="ARBA00009156"/>
    </source>
</evidence>
<evidence type="ECO:0000256" key="3">
    <source>
        <dbReference type="ARBA" id="ARBA00022777"/>
    </source>
</evidence>
<evidence type="ECO:0000256" key="2">
    <source>
        <dbReference type="ARBA" id="ARBA00022679"/>
    </source>
</evidence>
<dbReference type="Pfam" id="PF02782">
    <property type="entry name" value="FGGY_C"/>
    <property type="match status" value="1"/>
</dbReference>
<dbReference type="Proteomes" id="UP000285478">
    <property type="component" value="Chromosome"/>
</dbReference>
<dbReference type="PANTHER" id="PTHR10196:SF80">
    <property type="entry name" value="D-RIBULOSE KINASE"/>
    <property type="match status" value="1"/>
</dbReference>
<keyword evidence="7" id="KW-1185">Reference proteome</keyword>
<dbReference type="PANTHER" id="PTHR10196">
    <property type="entry name" value="SUGAR KINASE"/>
    <property type="match status" value="1"/>
</dbReference>
<accession>A0A410H3B4</accession>
<dbReference type="EMBL" id="CP035033">
    <property type="protein sequence ID" value="QAB15401.1"/>
    <property type="molecule type" value="Genomic_DNA"/>
</dbReference>
<protein>
    <submittedName>
        <fullName evidence="6">Carbohydrate kinase</fullName>
    </submittedName>
</protein>
<dbReference type="GO" id="GO:0005997">
    <property type="term" value="P:xylulose metabolic process"/>
    <property type="evidence" value="ECO:0007669"/>
    <property type="project" value="TreeGrafter"/>
</dbReference>
<reference evidence="6 7" key="1">
    <citation type="journal article" date="2018" name="Environ. Microbiol.">
        <title>Genomes of ubiquitous marine and hypersaline Hydrogenovibrio, Thiomicrorhabdus and Thiomicrospira spp. encode a diversity of mechanisms to sustain chemolithoautotrophy in heterogeneous environments.</title>
        <authorList>
            <person name="Scott K.M."/>
            <person name="Williams J."/>
            <person name="Porter C.M.B."/>
            <person name="Russel S."/>
            <person name="Harmer T.L."/>
            <person name="Paul J.H."/>
            <person name="Antonen K.M."/>
            <person name="Bridges M.K."/>
            <person name="Camper G.J."/>
            <person name="Campla C.K."/>
            <person name="Casella L.G."/>
            <person name="Chase E."/>
            <person name="Conrad J.W."/>
            <person name="Cruz M.C."/>
            <person name="Dunlap D.S."/>
            <person name="Duran L."/>
            <person name="Fahsbender E.M."/>
            <person name="Goldsmith D.B."/>
            <person name="Keeley R.F."/>
            <person name="Kondoff M.R."/>
            <person name="Kussy B.I."/>
            <person name="Lane M.K."/>
            <person name="Lawler S."/>
            <person name="Leigh B.A."/>
            <person name="Lewis C."/>
            <person name="Lostal L.M."/>
            <person name="Marking D."/>
            <person name="Mancera P.A."/>
            <person name="McClenthan E.C."/>
            <person name="McIntyre E.A."/>
            <person name="Mine J.A."/>
            <person name="Modi S."/>
            <person name="Moore B.D."/>
            <person name="Morgan W.A."/>
            <person name="Nelson K.M."/>
            <person name="Nguyen K.N."/>
            <person name="Ogburn N."/>
            <person name="Parrino D.G."/>
            <person name="Pedapudi A.D."/>
            <person name="Pelham R.P."/>
            <person name="Preece A.M."/>
            <person name="Rampersad E.A."/>
            <person name="Richardson J.C."/>
            <person name="Rodgers C.M."/>
            <person name="Schaffer B.L."/>
            <person name="Sheridan N.E."/>
            <person name="Solone M.R."/>
            <person name="Staley Z.R."/>
            <person name="Tabuchi M."/>
            <person name="Waide R.J."/>
            <person name="Wanjugi P.W."/>
            <person name="Young S."/>
            <person name="Clum A."/>
            <person name="Daum C."/>
            <person name="Huntemann M."/>
            <person name="Ivanova N."/>
            <person name="Kyrpides N."/>
            <person name="Mikhailova N."/>
            <person name="Palaniappan K."/>
            <person name="Pillay M."/>
            <person name="Reddy T.B.K."/>
            <person name="Shapiro N."/>
            <person name="Stamatis D."/>
            <person name="Varghese N."/>
            <person name="Woyke T."/>
            <person name="Boden R."/>
            <person name="Freyermuth S.K."/>
            <person name="Kerfeld C.A."/>
        </authorList>
    </citation>
    <scope>NUCLEOTIDE SEQUENCE [LARGE SCALE GENOMIC DNA]</scope>
    <source>
        <strain evidence="6 7">JR-2</strain>
    </source>
</reference>
<dbReference type="KEGG" id="htr:EPV75_06860"/>
<dbReference type="Gene3D" id="3.30.420.40">
    <property type="match status" value="2"/>
</dbReference>
<evidence type="ECO:0000313" key="7">
    <source>
        <dbReference type="Proteomes" id="UP000285478"/>
    </source>
</evidence>
<sequence length="447" mass="48352">MSQTKPAPTLSSELLLGIDIGTSGIRGVIVEKAPNTNPAPAPLASASVSMPFPHRQGPNSEQTADLWVQTLNQLFDALSETGYFPHVTRMALDATSSTVLLGSRQRQAWTQALMYDDKRATEAAERIRQLAPSDTAAHGASSTLAKVMWLEKHALNGRQPHEAVIFHQLDWVNAYLTGRCGITDENNALKLGYDPIHQAWPNWLNDLTGLPLPEVVPPGTPIGGILPDVASRYGFNPELTVYSGTTDSIAAFLASGASEIGDAVTSLGSTIALKLLSDKPVFAPEYGIYSHRLWNQWLVGGASNAGGAVLLKHFPLETLKTLIPRLQTDKPTGLDYYPLASPGERFPINDPTLAPQIDPRPDSDERFLQGLLEGLVEIEALGYARLHELGGPEAKRIFTTGGGIQNDAWMTLRQQRFDGEIIPMKNADAALGVTHLLQADDNKPHGD</sequence>
<dbReference type="GO" id="GO:0005829">
    <property type="term" value="C:cytosol"/>
    <property type="evidence" value="ECO:0007669"/>
    <property type="project" value="TreeGrafter"/>
</dbReference>
<dbReference type="RefSeq" id="WP_128384902.1">
    <property type="nucleotide sequence ID" value="NZ_CP035033.1"/>
</dbReference>
<dbReference type="GO" id="GO:0004856">
    <property type="term" value="F:D-xylulokinase activity"/>
    <property type="evidence" value="ECO:0007669"/>
    <property type="project" value="TreeGrafter"/>
</dbReference>
<keyword evidence="3 6" id="KW-0418">Kinase</keyword>
<dbReference type="InterPro" id="IPR018485">
    <property type="entry name" value="FGGY_C"/>
</dbReference>
<dbReference type="InterPro" id="IPR043129">
    <property type="entry name" value="ATPase_NBD"/>
</dbReference>
<name>A0A410H3B4_9GAMM</name>
<dbReference type="GO" id="GO:0019150">
    <property type="term" value="F:D-ribulokinase activity"/>
    <property type="evidence" value="ECO:0007669"/>
    <property type="project" value="TreeGrafter"/>
</dbReference>
<evidence type="ECO:0000259" key="5">
    <source>
        <dbReference type="Pfam" id="PF02782"/>
    </source>
</evidence>
<dbReference type="AlphaFoldDB" id="A0A410H3B4"/>
<dbReference type="CDD" id="cd07783">
    <property type="entry name" value="ASKHA_NBD_FGGY_SePSK_AtXK1-like"/>
    <property type="match status" value="1"/>
</dbReference>
<dbReference type="SUPFAM" id="SSF53067">
    <property type="entry name" value="Actin-like ATPase domain"/>
    <property type="match status" value="2"/>
</dbReference>